<gene>
    <name evidence="2" type="ORF">ACFQ03_11520</name>
</gene>
<proteinExistence type="predicted"/>
<dbReference type="RefSeq" id="WP_144933607.1">
    <property type="nucleotide sequence ID" value="NZ_JBHTIU010000036.1"/>
</dbReference>
<protein>
    <submittedName>
        <fullName evidence="2">Spore coat protein</fullName>
    </submittedName>
</protein>
<name>A0ABW3D8K0_9BACL</name>
<evidence type="ECO:0000313" key="3">
    <source>
        <dbReference type="Proteomes" id="UP001597120"/>
    </source>
</evidence>
<accession>A0ABW3D8K0</accession>
<organism evidence="2 3">
    <name type="scientific">Paenibacillus residui</name>
    <dbReference type="NCBI Taxonomy" id="629724"/>
    <lineage>
        <taxon>Bacteria</taxon>
        <taxon>Bacillati</taxon>
        <taxon>Bacillota</taxon>
        <taxon>Bacilli</taxon>
        <taxon>Bacillales</taxon>
        <taxon>Paenibacillaceae</taxon>
        <taxon>Paenibacillus</taxon>
    </lineage>
</organism>
<comment type="caution">
    <text evidence="2">The sequence shown here is derived from an EMBL/GenBank/DDBJ whole genome shotgun (WGS) entry which is preliminary data.</text>
</comment>
<keyword evidence="3" id="KW-1185">Reference proteome</keyword>
<dbReference type="InterPro" id="IPR012851">
    <property type="entry name" value="Spore_coat_CotF-like"/>
</dbReference>
<feature type="region of interest" description="Disordered" evidence="1">
    <location>
        <begin position="1"/>
        <end position="23"/>
    </location>
</feature>
<evidence type="ECO:0000256" key="1">
    <source>
        <dbReference type="SAM" id="MobiDB-lite"/>
    </source>
</evidence>
<sequence length="109" mass="12802">MSVQIAMPKSPQEPQVKGPEMNDRDRINEVLSSIKYMTVGYNIGLNEMQNPKLHQTVGQILHEYHQMQYQVFDQMFQRGWYKMKAADQQEISQAHTQFSGYSTQFPNFQ</sequence>
<dbReference type="EMBL" id="JBHTIU010000036">
    <property type="protein sequence ID" value="MFD0869783.1"/>
    <property type="molecule type" value="Genomic_DNA"/>
</dbReference>
<dbReference type="Proteomes" id="UP001597120">
    <property type="component" value="Unassembled WGS sequence"/>
</dbReference>
<reference evidence="3" key="1">
    <citation type="journal article" date="2019" name="Int. J. Syst. Evol. Microbiol.">
        <title>The Global Catalogue of Microorganisms (GCM) 10K type strain sequencing project: providing services to taxonomists for standard genome sequencing and annotation.</title>
        <authorList>
            <consortium name="The Broad Institute Genomics Platform"/>
            <consortium name="The Broad Institute Genome Sequencing Center for Infectious Disease"/>
            <person name="Wu L."/>
            <person name="Ma J."/>
        </authorList>
    </citation>
    <scope>NUCLEOTIDE SEQUENCE [LARGE SCALE GENOMIC DNA]</scope>
    <source>
        <strain evidence="3">CCUG 57263</strain>
    </source>
</reference>
<evidence type="ECO:0000313" key="2">
    <source>
        <dbReference type="EMBL" id="MFD0869783.1"/>
    </source>
</evidence>
<keyword evidence="2" id="KW-0946">Virion</keyword>
<keyword evidence="2" id="KW-0167">Capsid protein</keyword>
<dbReference type="Pfam" id="PF07875">
    <property type="entry name" value="Coat_F"/>
    <property type="match status" value="1"/>
</dbReference>